<dbReference type="InParanoid" id="C1G7V6"/>
<protein>
    <submittedName>
        <fullName evidence="1">Uncharacterized protein</fullName>
    </submittedName>
</protein>
<evidence type="ECO:0000313" key="1">
    <source>
        <dbReference type="EMBL" id="EEH47163.2"/>
    </source>
</evidence>
<gene>
    <name evidence="1" type="ORF">PADG_03261</name>
</gene>
<dbReference type="GeneID" id="22582600"/>
<proteinExistence type="predicted"/>
<name>C1G7V6_PARBD</name>
<dbReference type="EMBL" id="KN275959">
    <property type="protein sequence ID" value="EEH47163.2"/>
    <property type="molecule type" value="Genomic_DNA"/>
</dbReference>
<dbReference type="Proteomes" id="UP000001628">
    <property type="component" value="Unassembled WGS sequence"/>
</dbReference>
<keyword evidence="2" id="KW-1185">Reference proteome</keyword>
<organism evidence="1 2">
    <name type="scientific">Paracoccidioides brasiliensis (strain Pb18)</name>
    <dbReference type="NCBI Taxonomy" id="502780"/>
    <lineage>
        <taxon>Eukaryota</taxon>
        <taxon>Fungi</taxon>
        <taxon>Dikarya</taxon>
        <taxon>Ascomycota</taxon>
        <taxon>Pezizomycotina</taxon>
        <taxon>Eurotiomycetes</taxon>
        <taxon>Eurotiomycetidae</taxon>
        <taxon>Onygenales</taxon>
        <taxon>Ajellomycetaceae</taxon>
        <taxon>Paracoccidioides</taxon>
    </lineage>
</organism>
<accession>C1G7V6</accession>
<reference evidence="1 2" key="1">
    <citation type="journal article" date="2011" name="PLoS Genet.">
        <title>Comparative genomic analysis of human fungal pathogens causing paracoccidioidomycosis.</title>
        <authorList>
            <person name="Desjardins C.A."/>
            <person name="Champion M.D."/>
            <person name="Holder J.W."/>
            <person name="Muszewska A."/>
            <person name="Goldberg J."/>
            <person name="Bailao A.M."/>
            <person name="Brigido M.M."/>
            <person name="Ferreira M.E."/>
            <person name="Garcia A.M."/>
            <person name="Grynberg M."/>
            <person name="Gujja S."/>
            <person name="Heiman D.I."/>
            <person name="Henn M.R."/>
            <person name="Kodira C.D."/>
            <person name="Leon-Narvaez H."/>
            <person name="Longo L.V."/>
            <person name="Ma L.J."/>
            <person name="Malavazi I."/>
            <person name="Matsuo A.L."/>
            <person name="Morais F.V."/>
            <person name="Pereira M."/>
            <person name="Rodriguez-Brito S."/>
            <person name="Sakthikumar S."/>
            <person name="Salem-Izacc S.M."/>
            <person name="Sykes S.M."/>
            <person name="Teixeira M.M."/>
            <person name="Vallejo M.C."/>
            <person name="Walter M.E."/>
            <person name="Yandava C."/>
            <person name="Young S."/>
            <person name="Zeng Q."/>
            <person name="Zucker J."/>
            <person name="Felipe M.S."/>
            <person name="Goldman G.H."/>
            <person name="Haas B.J."/>
            <person name="McEwen J.G."/>
            <person name="Nino-Vega G."/>
            <person name="Puccia R."/>
            <person name="San-Blas G."/>
            <person name="Soares C.M."/>
            <person name="Birren B.W."/>
            <person name="Cuomo C.A."/>
        </authorList>
    </citation>
    <scope>NUCLEOTIDE SEQUENCE [LARGE SCALE GENOMIC DNA]</scope>
    <source>
        <strain evidence="1 2">Pb18</strain>
    </source>
</reference>
<dbReference type="HOGENOM" id="CLU_1482439_0_0_1"/>
<dbReference type="KEGG" id="pbn:PADG_03261"/>
<dbReference type="RefSeq" id="XP_010758326.1">
    <property type="nucleotide sequence ID" value="XM_010760024.1"/>
</dbReference>
<dbReference type="VEuPathDB" id="FungiDB:PADG_03261"/>
<sequence length="182" mass="20254">MQNQEERGLADLRKERIDFIQQREPVNVGGKLLERKLSTRRGTTARPAILSCSSMLCEGREGMILGFQGGKKGNRGELMPPSSFKTSQHKTAGFQRPAANGLNKIMDLRTEMLGYYLAPLPIFCVSPATYRSVLTDWCWVREGPRLPHSAPGVTCPALPLQPQLGPVAFGLRESETRFKTRP</sequence>
<dbReference type="AlphaFoldDB" id="C1G7V6"/>
<evidence type="ECO:0000313" key="2">
    <source>
        <dbReference type="Proteomes" id="UP000001628"/>
    </source>
</evidence>